<dbReference type="AlphaFoldDB" id="A0A5C6TYU1"/>
<dbReference type="Gene3D" id="2.40.128.270">
    <property type="match status" value="1"/>
</dbReference>
<proteinExistence type="predicted"/>
<organism evidence="3 4">
    <name type="scientific">Piscinibacter aquaticus</name>
    <dbReference type="NCBI Taxonomy" id="392597"/>
    <lineage>
        <taxon>Bacteria</taxon>
        <taxon>Pseudomonadati</taxon>
        <taxon>Pseudomonadota</taxon>
        <taxon>Betaproteobacteria</taxon>
        <taxon>Burkholderiales</taxon>
        <taxon>Sphaerotilaceae</taxon>
        <taxon>Piscinibacter</taxon>
    </lineage>
</organism>
<keyword evidence="1" id="KW-0732">Signal</keyword>
<evidence type="ECO:0000259" key="2">
    <source>
        <dbReference type="Pfam" id="PF03724"/>
    </source>
</evidence>
<comment type="caution">
    <text evidence="3">The sequence shown here is derived from an EMBL/GenBank/DDBJ whole genome shotgun (WGS) entry which is preliminary data.</text>
</comment>
<reference evidence="3 4" key="1">
    <citation type="submission" date="2019-08" db="EMBL/GenBank/DDBJ databases">
        <authorList>
            <person name="Khan S.A."/>
            <person name="Jeon C.O."/>
            <person name="Jeong S.E."/>
        </authorList>
    </citation>
    <scope>NUCLEOTIDE SEQUENCE [LARGE SCALE GENOMIC DNA]</scope>
    <source>
        <strain evidence="4">IMCC1728</strain>
    </source>
</reference>
<gene>
    <name evidence="3" type="ORF">FSC37_02030</name>
</gene>
<dbReference type="InterPro" id="IPR053147">
    <property type="entry name" value="Hsp_HslJ-like"/>
</dbReference>
<feature type="chain" id="PRO_5022946766" evidence="1">
    <location>
        <begin position="27"/>
        <end position="139"/>
    </location>
</feature>
<evidence type="ECO:0000313" key="3">
    <source>
        <dbReference type="EMBL" id="TXC65330.1"/>
    </source>
</evidence>
<dbReference type="InterPro" id="IPR038670">
    <property type="entry name" value="HslJ-like_sf"/>
</dbReference>
<keyword evidence="4" id="KW-1185">Reference proteome</keyword>
<dbReference type="InterPro" id="IPR005184">
    <property type="entry name" value="DUF306_Meta_HslJ"/>
</dbReference>
<name>A0A5C6TYU1_9BURK</name>
<feature type="signal peptide" evidence="1">
    <location>
        <begin position="1"/>
        <end position="26"/>
    </location>
</feature>
<dbReference type="PANTHER" id="PTHR35535">
    <property type="entry name" value="HEAT SHOCK PROTEIN HSLJ"/>
    <property type="match status" value="1"/>
</dbReference>
<dbReference type="PROSITE" id="PS51257">
    <property type="entry name" value="PROKAR_LIPOPROTEIN"/>
    <property type="match status" value="1"/>
</dbReference>
<dbReference type="EMBL" id="VOPW01000001">
    <property type="protein sequence ID" value="TXC65330.1"/>
    <property type="molecule type" value="Genomic_DNA"/>
</dbReference>
<sequence length="139" mass="14860">MKLTKATSLAAAALVAGCAATTPAPATDVHGTWVIEQARAEPILDKRRARTVLGRDGRLSGHNSCNAMNGSFTLEGDRIRIGPIATTRLACPELLREQEDRILTALELAVTARVRPDGLLEIRDADGRGLLRATREPAP</sequence>
<dbReference type="Pfam" id="PF03724">
    <property type="entry name" value="META"/>
    <property type="match status" value="1"/>
</dbReference>
<evidence type="ECO:0000256" key="1">
    <source>
        <dbReference type="SAM" id="SignalP"/>
    </source>
</evidence>
<feature type="domain" description="DUF306" evidence="2">
    <location>
        <begin position="30"/>
        <end position="132"/>
    </location>
</feature>
<dbReference type="Proteomes" id="UP000321832">
    <property type="component" value="Unassembled WGS sequence"/>
</dbReference>
<evidence type="ECO:0000313" key="4">
    <source>
        <dbReference type="Proteomes" id="UP000321832"/>
    </source>
</evidence>
<dbReference type="PANTHER" id="PTHR35535:SF2">
    <property type="entry name" value="DUF306 DOMAIN-CONTAINING PROTEIN"/>
    <property type="match status" value="1"/>
</dbReference>
<accession>A0A5C6TYU1</accession>
<protein>
    <submittedName>
        <fullName evidence="3">META domain-containing protein</fullName>
    </submittedName>
</protein>